<evidence type="ECO:0000313" key="3">
    <source>
        <dbReference type="EMBL" id="ALQ35527.1"/>
    </source>
</evidence>
<dbReference type="AlphaFoldDB" id="A0AAC9F131"/>
<name>A0AAC9F131_9FUSO</name>
<proteinExistence type="predicted"/>
<keyword evidence="1" id="KW-0472">Membrane</keyword>
<gene>
    <name evidence="3" type="ORF">RN92_06350</name>
</gene>
<dbReference type="InterPro" id="IPR025330">
    <property type="entry name" value="DUF4236"/>
</dbReference>
<sequence length="286" mass="33071">MSFSFRKRLKIMKGLYLNFSKNGVSTSVGGPGATLNFGKNGTRVTTSIPGTGIRYSKNLSNNKKDIVSDFQDESNSVLTIDNYNFTGKVPKDANKNFFYLSIIFIILGIIFQGIKSFIITIPVFLYVFFIQLGKEEKRIDYELELIENENQIIRNNLKKLLKKVEAVDLMLEVNDCQTLKDDMEEIKTLFNELSKYSISYFIDEDKFFKLMAKAEEKNQNYYEALRLSTIVLHQYKPTKEIKKVLANSLNKLNINIKLEDYLDFVDNNSYTTVLDRIDELTNNIIK</sequence>
<dbReference type="Proteomes" id="UP000068516">
    <property type="component" value="Chromosome"/>
</dbReference>
<dbReference type="EMBL" id="CP013336">
    <property type="protein sequence ID" value="ALQ35527.1"/>
    <property type="molecule type" value="Genomic_DNA"/>
</dbReference>
<feature type="domain" description="DUF4236" evidence="2">
    <location>
        <begin position="3"/>
        <end position="56"/>
    </location>
</feature>
<accession>A0AAC9F131</accession>
<evidence type="ECO:0000256" key="1">
    <source>
        <dbReference type="SAM" id="Phobius"/>
    </source>
</evidence>
<dbReference type="GeneID" id="60659219"/>
<evidence type="ECO:0000313" key="4">
    <source>
        <dbReference type="Proteomes" id="UP000068516"/>
    </source>
</evidence>
<organism evidence="3 4">
    <name type="scientific">Fusobacterium hwasookii ChDC F206</name>
    <dbReference type="NCBI Taxonomy" id="1307443"/>
    <lineage>
        <taxon>Bacteria</taxon>
        <taxon>Fusobacteriati</taxon>
        <taxon>Fusobacteriota</taxon>
        <taxon>Fusobacteriia</taxon>
        <taxon>Fusobacteriales</taxon>
        <taxon>Fusobacteriaceae</taxon>
        <taxon>Fusobacterium</taxon>
    </lineage>
</organism>
<keyword evidence="1" id="KW-1133">Transmembrane helix</keyword>
<reference evidence="3 4" key="1">
    <citation type="submission" date="2015-11" db="EMBL/GenBank/DDBJ databases">
        <authorList>
            <person name="Kook J.-K."/>
            <person name="Park S.-N."/>
            <person name="Lim Y.K."/>
            <person name="Jo E."/>
        </authorList>
    </citation>
    <scope>NUCLEOTIDE SEQUENCE [LARGE SCALE GENOMIC DNA]</scope>
    <source>
        <strain evidence="3 4">ChDC F206</strain>
    </source>
</reference>
<feature type="transmembrane region" description="Helical" evidence="1">
    <location>
        <begin position="97"/>
        <end position="129"/>
    </location>
</feature>
<protein>
    <recommendedName>
        <fullName evidence="2">DUF4236 domain-containing protein</fullName>
    </recommendedName>
</protein>
<dbReference type="Pfam" id="PF14020">
    <property type="entry name" value="DUF4236"/>
    <property type="match status" value="1"/>
</dbReference>
<dbReference type="RefSeq" id="WP_029495179.1">
    <property type="nucleotide sequence ID" value="NZ_ATKH01000063.1"/>
</dbReference>
<evidence type="ECO:0000259" key="2">
    <source>
        <dbReference type="Pfam" id="PF14020"/>
    </source>
</evidence>
<keyword evidence="1" id="KW-0812">Transmembrane</keyword>